<dbReference type="InterPro" id="IPR005797">
    <property type="entry name" value="Cyt_b/b6_N"/>
</dbReference>
<sequence>SLGSIFVFGVNCFLHLQFNLLDFIYFLPANNNLTLFWNVGSLLGFILVIQIFSGLFLVFFYVPSSSYAFFSVNYLMSEVSFGWLLRILHFNGASLFFLFLFAHFFKGLFFSSFRLNEVWASGVTILLFIMAEAFIGYVLVWAQMSYWASVVITSLLSVIPFFGDVIVSFIWGGFIVSGATLSFFFTLHFLLPWILLVVVFFHLIFLHYSGSSSSLGDFSTYSKLSFFPYYWGKDSYNFFVLVVFVFLSLVYPFSLGDPEMFLEANSIVSPVHIIPEWYFLFAYAILRAIPNNLLGVISLLLSILFYYFFIFCNNYYFQFDLLHKFMVFTLFLVLFLLTWLGQCLVEYPFVYLAMVISGLYFGLLLLMILFYNFLGQLVKF</sequence>
<proteinExistence type="inferred from homology"/>
<dbReference type="CDD" id="cd00284">
    <property type="entry name" value="Cytochrome_b_N"/>
    <property type="match status" value="1"/>
</dbReference>
<keyword evidence="13 17" id="KW-0408">Iron</keyword>
<evidence type="ECO:0000313" key="20">
    <source>
        <dbReference type="EMBL" id="ABH03720.1"/>
    </source>
</evidence>
<evidence type="ECO:0000256" key="10">
    <source>
        <dbReference type="ARBA" id="ARBA00022792"/>
    </source>
</evidence>
<keyword evidence="14" id="KW-0830">Ubiquinone</keyword>
<keyword evidence="10" id="KW-0999">Mitochondrion inner membrane</keyword>
<comment type="similarity">
    <text evidence="17">Belongs to the cytochrome b family.</text>
</comment>
<evidence type="ECO:0000256" key="1">
    <source>
        <dbReference type="ARBA" id="ARBA00002566"/>
    </source>
</evidence>
<name>Q0PI74_9BILA</name>
<dbReference type="GO" id="GO:0006122">
    <property type="term" value="P:mitochondrial electron transport, ubiquinol to cytochrome c"/>
    <property type="evidence" value="ECO:0007669"/>
    <property type="project" value="TreeGrafter"/>
</dbReference>
<keyword evidence="9 17" id="KW-0479">Metal-binding</keyword>
<comment type="cofactor">
    <cofactor evidence="17">
        <name>heme b</name>
        <dbReference type="ChEBI" id="CHEBI:60344"/>
    </cofactor>
    <text evidence="17">Binds 2 heme groups non-covalently.</text>
</comment>
<geneLocation type="mitochondrion" evidence="20"/>
<feature type="domain" description="Cytochrome b/b6 N-terminal region profile" evidence="18">
    <location>
        <begin position="10"/>
        <end position="215"/>
    </location>
</feature>
<comment type="subunit">
    <text evidence="3">The main subunits of complex b-c1 are: cytochrome b, cytochrome c1 and the Rieske protein.</text>
</comment>
<organism evidence="20">
    <name type="scientific">Teratocephalus lirellus</name>
    <dbReference type="NCBI Taxonomy" id="70247"/>
    <lineage>
        <taxon>Eukaryota</taxon>
        <taxon>Metazoa</taxon>
        <taxon>Ecdysozoa</taxon>
        <taxon>Nematoda</taxon>
        <taxon>Chromadorea</taxon>
        <taxon>Rhabditida</taxon>
        <taxon>Rhabditida incertae sedis</taxon>
        <taxon>Teratocephalidae</taxon>
        <taxon>Teratocephalinae</taxon>
        <taxon>Teratocephalus</taxon>
    </lineage>
</organism>
<evidence type="ECO:0000256" key="13">
    <source>
        <dbReference type="ARBA" id="ARBA00023004"/>
    </source>
</evidence>
<dbReference type="Pfam" id="PF00032">
    <property type="entry name" value="Cytochrom_B_C"/>
    <property type="match status" value="1"/>
</dbReference>
<evidence type="ECO:0000256" key="17">
    <source>
        <dbReference type="RuleBase" id="RU362117"/>
    </source>
</evidence>
<dbReference type="PROSITE" id="PS51002">
    <property type="entry name" value="CYTB_NTER"/>
    <property type="match status" value="1"/>
</dbReference>
<dbReference type="PROSITE" id="PS51003">
    <property type="entry name" value="CYTB_CTER"/>
    <property type="match status" value="1"/>
</dbReference>
<evidence type="ECO:0000256" key="12">
    <source>
        <dbReference type="ARBA" id="ARBA00022989"/>
    </source>
</evidence>
<dbReference type="EMBL" id="DQ831674">
    <property type="protein sequence ID" value="ABH03720.1"/>
    <property type="molecule type" value="Genomic_DNA"/>
</dbReference>
<comment type="function">
    <text evidence="1 17">Component of the ubiquinol-cytochrome c reductase complex (complex III or cytochrome b-c1 complex) that is part of the mitochondrial respiratory chain. The b-c1 complex mediates electron transfer from ubiquinol to cytochrome c. Contributes to the generation of a proton gradient across the mitochondrial membrane that is then used for ATP synthesis.</text>
</comment>
<dbReference type="GO" id="GO:0008121">
    <property type="term" value="F:quinol-cytochrome-c reductase activity"/>
    <property type="evidence" value="ECO:0007669"/>
    <property type="project" value="TreeGrafter"/>
</dbReference>
<dbReference type="InterPro" id="IPR016174">
    <property type="entry name" value="Di-haem_cyt_TM"/>
</dbReference>
<reference evidence="20" key="2">
    <citation type="submission" date="2006-06" db="EMBL/GenBank/DDBJ databases">
        <authorList>
            <person name="Vanfleteren J.R."/>
            <person name="Vierstraete A.R."/>
        </authorList>
    </citation>
    <scope>NUCLEOTIDE SEQUENCE</scope>
</reference>
<dbReference type="Pfam" id="PF00033">
    <property type="entry name" value="Cytochrome_B"/>
    <property type="match status" value="1"/>
</dbReference>
<feature type="domain" description="Cytochrome b/b6 C-terminal region profile" evidence="19">
    <location>
        <begin position="216"/>
        <end position="380"/>
    </location>
</feature>
<dbReference type="Gene3D" id="1.20.810.10">
    <property type="entry name" value="Cytochrome Bc1 Complex, Chain C"/>
    <property type="match status" value="1"/>
</dbReference>
<keyword evidence="8" id="KW-0812">Transmembrane</keyword>
<keyword evidence="6 17" id="KW-0349">Heme</keyword>
<evidence type="ECO:0000256" key="11">
    <source>
        <dbReference type="ARBA" id="ARBA00022982"/>
    </source>
</evidence>
<accession>Q0PI74</accession>
<dbReference type="InterPro" id="IPR027387">
    <property type="entry name" value="Cytb/b6-like_sf"/>
</dbReference>
<dbReference type="SUPFAM" id="SSF81342">
    <property type="entry name" value="Transmembrane di-heme cytochromes"/>
    <property type="match status" value="1"/>
</dbReference>
<dbReference type="InterPro" id="IPR036150">
    <property type="entry name" value="Cyt_b/b6_C_sf"/>
</dbReference>
<keyword evidence="5 17" id="KW-0813">Transport</keyword>
<evidence type="ECO:0000256" key="14">
    <source>
        <dbReference type="ARBA" id="ARBA00023075"/>
    </source>
</evidence>
<keyword evidence="16" id="KW-0472">Membrane</keyword>
<keyword evidence="12" id="KW-1133">Transmembrane helix</keyword>
<evidence type="ECO:0000256" key="8">
    <source>
        <dbReference type="ARBA" id="ARBA00022692"/>
    </source>
</evidence>
<keyword evidence="11 17" id="KW-0249">Electron transport</keyword>
<evidence type="ECO:0000256" key="7">
    <source>
        <dbReference type="ARBA" id="ARBA00022660"/>
    </source>
</evidence>
<reference evidence="20" key="1">
    <citation type="journal article" date="1999" name="RNA">
        <title>Insertional RNA editing in metazoan mitochondria: the cytochrome b gene in the nematode Teratocephalus lirellus.</title>
        <authorList>
            <person name="Vanfleteren J.R."/>
            <person name="Vierstraete A.R."/>
        </authorList>
    </citation>
    <scope>NUCLEOTIDE SEQUENCE</scope>
</reference>
<evidence type="ECO:0000259" key="19">
    <source>
        <dbReference type="PROSITE" id="PS51003"/>
    </source>
</evidence>
<keyword evidence="15 17" id="KW-0496">Mitochondrion</keyword>
<dbReference type="SUPFAM" id="SSF81648">
    <property type="entry name" value="a domain/subunit of cytochrome bc1 complex (Ubiquinol-cytochrome c reductase)"/>
    <property type="match status" value="1"/>
</dbReference>
<dbReference type="PANTHER" id="PTHR19271">
    <property type="entry name" value="CYTOCHROME B"/>
    <property type="match status" value="1"/>
</dbReference>
<dbReference type="InterPro" id="IPR048259">
    <property type="entry name" value="Cytochrome_b_N_euk/bac"/>
</dbReference>
<evidence type="ECO:0000259" key="18">
    <source>
        <dbReference type="PROSITE" id="PS51002"/>
    </source>
</evidence>
<evidence type="ECO:0000256" key="3">
    <source>
        <dbReference type="ARBA" id="ARBA00011649"/>
    </source>
</evidence>
<dbReference type="PANTHER" id="PTHR19271:SF16">
    <property type="entry name" value="CYTOCHROME B"/>
    <property type="match status" value="1"/>
</dbReference>
<dbReference type="GO" id="GO:0046872">
    <property type="term" value="F:metal ion binding"/>
    <property type="evidence" value="ECO:0007669"/>
    <property type="project" value="UniProtKB-UniRule"/>
</dbReference>
<dbReference type="GO" id="GO:0005743">
    <property type="term" value="C:mitochondrial inner membrane"/>
    <property type="evidence" value="ECO:0007669"/>
    <property type="project" value="UniProtKB-SubCell"/>
</dbReference>
<evidence type="ECO:0000256" key="4">
    <source>
        <dbReference type="ARBA" id="ARBA00013531"/>
    </source>
</evidence>
<dbReference type="GO" id="GO:0016491">
    <property type="term" value="F:oxidoreductase activity"/>
    <property type="evidence" value="ECO:0007669"/>
    <property type="project" value="UniProtKB-UniRule"/>
</dbReference>
<dbReference type="AlphaFoldDB" id="Q0PI74"/>
<evidence type="ECO:0000256" key="6">
    <source>
        <dbReference type="ARBA" id="ARBA00022617"/>
    </source>
</evidence>
<evidence type="ECO:0000256" key="2">
    <source>
        <dbReference type="ARBA" id="ARBA00004448"/>
    </source>
</evidence>
<comment type="subcellular location">
    <subcellularLocation>
        <location evidence="2">Mitochondrion inner membrane</location>
        <topology evidence="2">Multi-pass membrane protein</topology>
    </subcellularLocation>
</comment>
<evidence type="ECO:0000256" key="9">
    <source>
        <dbReference type="ARBA" id="ARBA00022723"/>
    </source>
</evidence>
<evidence type="ECO:0000256" key="16">
    <source>
        <dbReference type="ARBA" id="ARBA00023136"/>
    </source>
</evidence>
<dbReference type="InterPro" id="IPR005798">
    <property type="entry name" value="Cyt_b/b6_C"/>
</dbReference>
<keyword evidence="7 17" id="KW-0679">Respiratory chain</keyword>
<evidence type="ECO:0000256" key="5">
    <source>
        <dbReference type="ARBA" id="ARBA00022448"/>
    </source>
</evidence>
<feature type="non-terminal residue" evidence="20">
    <location>
        <position position="1"/>
    </location>
</feature>
<evidence type="ECO:0000256" key="15">
    <source>
        <dbReference type="ARBA" id="ARBA00023128"/>
    </source>
</evidence>
<protein>
    <recommendedName>
        <fullName evidence="4 17">Cytochrome b</fullName>
    </recommendedName>
</protein>